<keyword evidence="3" id="KW-1185">Reference proteome</keyword>
<proteinExistence type="predicted"/>
<dbReference type="Pfam" id="PF02589">
    <property type="entry name" value="LUD_dom"/>
    <property type="match status" value="1"/>
</dbReference>
<feature type="domain" description="LUD" evidence="1">
    <location>
        <begin position="147"/>
        <end position="242"/>
    </location>
</feature>
<sequence>MSAREDILARIHAALGSTPPTAEVGALTAEVGALTAEVGAVTAEVGAVTAEVGALTAEVGASPSYRTTSGLTQSELVDQLVDRLEDYKARVEVVDPDALAEAIRTRLEGKTFVVPAGLPSGWLHPSLAERQATDSREAPLDVVRLDAIEAVVTSSAVSIAETGTIVLDGSADQGRRAISLVPDHHVCVVPVETIVGIVPEGFARLDITRPLTLISGPSATSDIELERVEGVHGPRTLDVLIVR</sequence>
<dbReference type="InterPro" id="IPR003741">
    <property type="entry name" value="LUD_dom"/>
</dbReference>
<dbReference type="InterPro" id="IPR024185">
    <property type="entry name" value="FTHF_cligase-like_sf"/>
</dbReference>
<gene>
    <name evidence="2" type="ORF">SCMU_35840</name>
</gene>
<dbReference type="Proteomes" id="UP001319861">
    <property type="component" value="Chromosome"/>
</dbReference>
<dbReference type="Gene3D" id="3.40.50.10420">
    <property type="entry name" value="NagB/RpiA/CoA transferase-like"/>
    <property type="match status" value="1"/>
</dbReference>
<accession>A0ABM7PZK4</accession>
<dbReference type="PANTHER" id="PTHR43682:SF1">
    <property type="entry name" value="LACTATE UTILIZATION PROTEIN C"/>
    <property type="match status" value="1"/>
</dbReference>
<evidence type="ECO:0000259" key="1">
    <source>
        <dbReference type="Pfam" id="PF02589"/>
    </source>
</evidence>
<name>A0ABM7PZK4_SINCY</name>
<reference evidence="2 3" key="1">
    <citation type="journal article" date="2021" name="J. Biosci. Bioeng.">
        <title>Identification and characterization of a chc gene cluster responsible for the aromatization pathway of cyclohexanecarboxylate degradation in Sinomonas cyclohexanicum ATCC 51369.</title>
        <authorList>
            <person name="Yamamoto T."/>
            <person name="Hasegawa Y."/>
            <person name="Lau P.C.K."/>
            <person name="Iwaki H."/>
        </authorList>
    </citation>
    <scope>NUCLEOTIDE SEQUENCE [LARGE SCALE GENOMIC DNA]</scope>
    <source>
        <strain evidence="2 3">ATCC 51369</strain>
    </source>
</reference>
<dbReference type="EMBL" id="AP024525">
    <property type="protein sequence ID" value="BCT77742.1"/>
    <property type="molecule type" value="Genomic_DNA"/>
</dbReference>
<evidence type="ECO:0000313" key="2">
    <source>
        <dbReference type="EMBL" id="BCT77742.1"/>
    </source>
</evidence>
<protein>
    <recommendedName>
        <fullName evidence="1">LUD domain-containing protein</fullName>
    </recommendedName>
</protein>
<dbReference type="PANTHER" id="PTHR43682">
    <property type="entry name" value="LACTATE UTILIZATION PROTEIN C"/>
    <property type="match status" value="1"/>
</dbReference>
<dbReference type="SUPFAM" id="SSF100950">
    <property type="entry name" value="NagB/RpiA/CoA transferase-like"/>
    <property type="match status" value="1"/>
</dbReference>
<organism evidence="2 3">
    <name type="scientific">Sinomonas cyclohexanicum</name>
    <name type="common">Corynebacterium cyclohexanicum</name>
    <dbReference type="NCBI Taxonomy" id="322009"/>
    <lineage>
        <taxon>Bacteria</taxon>
        <taxon>Bacillati</taxon>
        <taxon>Actinomycetota</taxon>
        <taxon>Actinomycetes</taxon>
        <taxon>Micrococcales</taxon>
        <taxon>Micrococcaceae</taxon>
        <taxon>Sinomonas</taxon>
    </lineage>
</organism>
<dbReference type="InterPro" id="IPR037171">
    <property type="entry name" value="NagB/RpiA_transferase-like"/>
</dbReference>
<evidence type="ECO:0000313" key="3">
    <source>
        <dbReference type="Proteomes" id="UP001319861"/>
    </source>
</evidence>